<feature type="compositionally biased region" description="Basic and acidic residues" evidence="2">
    <location>
        <begin position="1"/>
        <end position="17"/>
    </location>
</feature>
<reference evidence="4" key="1">
    <citation type="journal article" date="2023" name="G3 (Bethesda)">
        <title>A reference genome for the long-term kleptoplast-retaining sea slug Elysia crispata morphotype clarki.</title>
        <authorList>
            <person name="Eastman K.E."/>
            <person name="Pendleton A.L."/>
            <person name="Shaikh M.A."/>
            <person name="Suttiyut T."/>
            <person name="Ogas R."/>
            <person name="Tomko P."/>
            <person name="Gavelis G."/>
            <person name="Widhalm J.R."/>
            <person name="Wisecaver J.H."/>
        </authorList>
    </citation>
    <scope>NUCLEOTIDE SEQUENCE</scope>
    <source>
        <strain evidence="4">ECLA1</strain>
    </source>
</reference>
<dbReference type="PROSITE" id="PS50017">
    <property type="entry name" value="DEATH_DOMAIN"/>
    <property type="match status" value="1"/>
</dbReference>
<feature type="coiled-coil region" evidence="1">
    <location>
        <begin position="316"/>
        <end position="385"/>
    </location>
</feature>
<feature type="compositionally biased region" description="Basic and acidic residues" evidence="2">
    <location>
        <begin position="414"/>
        <end position="425"/>
    </location>
</feature>
<feature type="compositionally biased region" description="Low complexity" evidence="2">
    <location>
        <begin position="53"/>
        <end position="64"/>
    </location>
</feature>
<protein>
    <recommendedName>
        <fullName evidence="3">Death domain-containing protein</fullName>
    </recommendedName>
</protein>
<feature type="region of interest" description="Disordered" evidence="2">
    <location>
        <begin position="395"/>
        <end position="425"/>
    </location>
</feature>
<feature type="region of interest" description="Disordered" evidence="2">
    <location>
        <begin position="1"/>
        <end position="91"/>
    </location>
</feature>
<feature type="compositionally biased region" description="Basic residues" evidence="2">
    <location>
        <begin position="33"/>
        <end position="43"/>
    </location>
</feature>
<dbReference type="EMBL" id="JAWDGP010001965">
    <property type="protein sequence ID" value="KAK3786452.1"/>
    <property type="molecule type" value="Genomic_DNA"/>
</dbReference>
<keyword evidence="1" id="KW-0175">Coiled coil</keyword>
<dbReference type="GO" id="GO:0007165">
    <property type="term" value="P:signal transduction"/>
    <property type="evidence" value="ECO:0007669"/>
    <property type="project" value="InterPro"/>
</dbReference>
<evidence type="ECO:0000313" key="4">
    <source>
        <dbReference type="EMBL" id="KAK3786452.1"/>
    </source>
</evidence>
<comment type="caution">
    <text evidence="4">The sequence shown here is derived from an EMBL/GenBank/DDBJ whole genome shotgun (WGS) entry which is preliminary data.</text>
</comment>
<accession>A0AAE1DXL4</accession>
<feature type="region of interest" description="Disordered" evidence="2">
    <location>
        <begin position="210"/>
        <end position="230"/>
    </location>
</feature>
<feature type="compositionally biased region" description="Polar residues" evidence="2">
    <location>
        <begin position="21"/>
        <end position="30"/>
    </location>
</feature>
<dbReference type="Gene3D" id="1.10.533.10">
    <property type="entry name" value="Death Domain, Fas"/>
    <property type="match status" value="1"/>
</dbReference>
<sequence>MKKEKDRRSQSRDKSEDGDGDNSNINSPDGSPTRHHNHRHHNQRGSDNDVNRNQRQSRSRQAAADQRRTQSERRATSRQGHGLGSRPLNPHVRAVRETAILMRKQVKVFKREYLGPGSRFDFPACSKCLEEEVLPGWGLSSDEVKDHEKFLKLTLRRETDENVIISDQYMDLLSIAKRARDFETVMSGCRRQLQDSLDNHAAPHLVSLKHMLPSSPNSPSSHDSSENGDNVLHSVEEYDTATAQQAQAVEQKLADLGNAYTSYKDTVRPFAEYVRNGETHSSLMGQCCTSVLEVCKMLEAWAQGDHGYPESLVRELEEKKRLRDGLQHSLRQAKLDKAEKTEHNGKLLRREAKAARLYTQYRTIRERLKDRLAELREKDIMLSDRIHDRRERLQQSLKEGREEDAEASPRRPHATGDDKLEANIESLERERRLTRKHIERVEGEVKPANDRAYENKIEMVTLRHQREEMDKDCRRLDAEIVSLRGRIARLDELCEKLVLVRELKISPEAYRKGLRALRRQKASKADGSQYLREACQQAAPAVGKKWRQLYFYLPFDPPRGVDKRQRDVILIDTIASRNDLTDDQVARKSLEKWQTFHRRAGVYDLSQALRAIRKASLAKQIEKTFRAHALDT</sequence>
<keyword evidence="5" id="KW-1185">Reference proteome</keyword>
<evidence type="ECO:0000256" key="2">
    <source>
        <dbReference type="SAM" id="MobiDB-lite"/>
    </source>
</evidence>
<evidence type="ECO:0000313" key="5">
    <source>
        <dbReference type="Proteomes" id="UP001283361"/>
    </source>
</evidence>
<feature type="domain" description="Death" evidence="3">
    <location>
        <begin position="571"/>
        <end position="625"/>
    </location>
</feature>
<evidence type="ECO:0000259" key="3">
    <source>
        <dbReference type="PROSITE" id="PS50017"/>
    </source>
</evidence>
<name>A0AAE1DXL4_9GAST</name>
<organism evidence="4 5">
    <name type="scientific">Elysia crispata</name>
    <name type="common">lettuce slug</name>
    <dbReference type="NCBI Taxonomy" id="231223"/>
    <lineage>
        <taxon>Eukaryota</taxon>
        <taxon>Metazoa</taxon>
        <taxon>Spiralia</taxon>
        <taxon>Lophotrochozoa</taxon>
        <taxon>Mollusca</taxon>
        <taxon>Gastropoda</taxon>
        <taxon>Heterobranchia</taxon>
        <taxon>Euthyneura</taxon>
        <taxon>Panpulmonata</taxon>
        <taxon>Sacoglossa</taxon>
        <taxon>Placobranchoidea</taxon>
        <taxon>Plakobranchidae</taxon>
        <taxon>Elysia</taxon>
    </lineage>
</organism>
<dbReference type="Proteomes" id="UP001283361">
    <property type="component" value="Unassembled WGS sequence"/>
</dbReference>
<dbReference type="AlphaFoldDB" id="A0AAE1DXL4"/>
<feature type="compositionally biased region" description="Low complexity" evidence="2">
    <location>
        <begin position="213"/>
        <end position="222"/>
    </location>
</feature>
<dbReference type="InterPro" id="IPR011029">
    <property type="entry name" value="DEATH-like_dom_sf"/>
</dbReference>
<evidence type="ECO:0000256" key="1">
    <source>
        <dbReference type="SAM" id="Coils"/>
    </source>
</evidence>
<dbReference type="InterPro" id="IPR000488">
    <property type="entry name" value="Death_dom"/>
</dbReference>
<dbReference type="CDD" id="cd01670">
    <property type="entry name" value="Death"/>
    <property type="match status" value="1"/>
</dbReference>
<gene>
    <name evidence="4" type="ORF">RRG08_016363</name>
</gene>
<proteinExistence type="predicted"/>
<feature type="compositionally biased region" description="Basic and acidic residues" evidence="2">
    <location>
        <begin position="65"/>
        <end position="75"/>
    </location>
</feature>